<evidence type="ECO:0000313" key="10">
    <source>
        <dbReference type="Proteomes" id="UP000572407"/>
    </source>
</evidence>
<dbReference type="GO" id="GO:0009225">
    <property type="term" value="P:nucleotide-sugar metabolic process"/>
    <property type="evidence" value="ECO:0007669"/>
    <property type="project" value="InterPro"/>
</dbReference>
<dbReference type="InterPro" id="IPR005888">
    <property type="entry name" value="dTDP_Gluc_deHydtase"/>
</dbReference>
<evidence type="ECO:0000256" key="3">
    <source>
        <dbReference type="ARBA" id="ARBA00008178"/>
    </source>
</evidence>
<comment type="catalytic activity">
    <reaction evidence="1 7">
        <text>dTDP-alpha-D-glucose = dTDP-4-dehydro-6-deoxy-alpha-D-glucose + H2O</text>
        <dbReference type="Rhea" id="RHEA:17221"/>
        <dbReference type="ChEBI" id="CHEBI:15377"/>
        <dbReference type="ChEBI" id="CHEBI:57477"/>
        <dbReference type="ChEBI" id="CHEBI:57649"/>
        <dbReference type="EC" id="4.2.1.46"/>
    </reaction>
</comment>
<proteinExistence type="inferred from homology"/>
<keyword evidence="6 7" id="KW-0456">Lyase</keyword>
<dbReference type="SUPFAM" id="SSF51735">
    <property type="entry name" value="NAD(P)-binding Rossmann-fold domains"/>
    <property type="match status" value="1"/>
</dbReference>
<comment type="caution">
    <text evidence="9">The sequence shown here is derived from an EMBL/GenBank/DDBJ whole genome shotgun (WGS) entry which is preliminary data.</text>
</comment>
<dbReference type="Gene3D" id="3.90.25.10">
    <property type="entry name" value="UDP-galactose 4-epimerase, domain 1"/>
    <property type="match status" value="1"/>
</dbReference>
<evidence type="ECO:0000256" key="7">
    <source>
        <dbReference type="RuleBase" id="RU004473"/>
    </source>
</evidence>
<dbReference type="Pfam" id="PF16363">
    <property type="entry name" value="GDP_Man_Dehyd"/>
    <property type="match status" value="1"/>
</dbReference>
<name>A0A7V8RMP5_9PSED</name>
<keyword evidence="5" id="KW-0520">NAD</keyword>
<dbReference type="EC" id="4.2.1.46" evidence="4 7"/>
<reference evidence="9 10" key="1">
    <citation type="submission" date="2019-06" db="EMBL/GenBank/DDBJ databases">
        <title>Analysis of the biodiversity of Brassica napus bacterial endophytes for the selection of potential efficient biofertilizers for rapeseed crops.</title>
        <authorList>
            <person name="Jimenez-Gomez A."/>
            <person name="Saati-Santamaria Z."/>
            <person name="Menendez E."/>
            <person name="Rivas R."/>
            <person name="Mateos P.F."/>
            <person name="Velazquez E."/>
            <person name="Garcia-Fraile P."/>
        </authorList>
    </citation>
    <scope>NUCLEOTIDE SEQUENCE [LARGE SCALE GENOMIC DNA]</scope>
    <source>
        <strain evidence="9 10">CDVBN10</strain>
    </source>
</reference>
<sequence length="361" mass="40219">MRILITGGAGFIGSALIRELIGHSDHTVLNLDKLTYAGNLESLVSVASNSRYEFVQADIVDQSTVSAVLARFQPQAVMHLAAESHVDRSIDGPSDFIQTNIVGTYSLLEATRAYWQSLSESEKTAFRFHHISTDEVYGDLHGVDDLFTETTSYAPSSPYSASKAASDHLVRAWHRTYGLPVLLTNCSNNYGPFHFPEKLIPLVILNALAGKSLPVYGNGMQVRDWLFVEDHARALIKVVTKGKVGETYNVGGHNEQKNIDVVRGICQLLEELAPQKPEGIAHYADLITFVQDRPGHDLRYAIDAGKIERELGWVPQETFESGLRKTVGWYLDNLEWCRRVQDGSYQGERLGFINEKELLAQ</sequence>
<gene>
    <name evidence="9" type="primary">rfbB</name>
    <name evidence="9" type="ORF">FHK92_16245</name>
</gene>
<dbReference type="GO" id="GO:0008460">
    <property type="term" value="F:dTDP-glucose 4,6-dehydratase activity"/>
    <property type="evidence" value="ECO:0007669"/>
    <property type="project" value="UniProtKB-EC"/>
</dbReference>
<evidence type="ECO:0000256" key="6">
    <source>
        <dbReference type="ARBA" id="ARBA00023239"/>
    </source>
</evidence>
<dbReference type="CDD" id="cd05246">
    <property type="entry name" value="dTDP_GD_SDR_e"/>
    <property type="match status" value="1"/>
</dbReference>
<evidence type="ECO:0000256" key="2">
    <source>
        <dbReference type="ARBA" id="ARBA00001911"/>
    </source>
</evidence>
<feature type="domain" description="NAD(P)-binding" evidence="8">
    <location>
        <begin position="4"/>
        <end position="326"/>
    </location>
</feature>
<comment type="cofactor">
    <cofactor evidence="2 7">
        <name>NAD(+)</name>
        <dbReference type="ChEBI" id="CHEBI:57540"/>
    </cofactor>
</comment>
<dbReference type="NCBIfam" id="TIGR01181">
    <property type="entry name" value="dTDP_gluc_dehyt"/>
    <property type="match status" value="1"/>
</dbReference>
<protein>
    <recommendedName>
        <fullName evidence="4 7">dTDP-glucose 4,6-dehydratase</fullName>
        <ecNumber evidence="4 7">4.2.1.46</ecNumber>
    </recommendedName>
</protein>
<organism evidence="9 10">
    <name type="scientific">Pseudomonas brassicacearum subsp. neoaurantiaca</name>
    <dbReference type="NCBI Taxonomy" id="494916"/>
    <lineage>
        <taxon>Bacteria</taxon>
        <taxon>Pseudomonadati</taxon>
        <taxon>Pseudomonadota</taxon>
        <taxon>Gammaproteobacteria</taxon>
        <taxon>Pseudomonadales</taxon>
        <taxon>Pseudomonadaceae</taxon>
        <taxon>Pseudomonas</taxon>
    </lineage>
</organism>
<dbReference type="Gene3D" id="3.40.50.720">
    <property type="entry name" value="NAD(P)-binding Rossmann-like Domain"/>
    <property type="match status" value="1"/>
</dbReference>
<dbReference type="Proteomes" id="UP000572407">
    <property type="component" value="Unassembled WGS sequence"/>
</dbReference>
<evidence type="ECO:0000256" key="1">
    <source>
        <dbReference type="ARBA" id="ARBA00001539"/>
    </source>
</evidence>
<evidence type="ECO:0000313" key="9">
    <source>
        <dbReference type="EMBL" id="MBA1379338.1"/>
    </source>
</evidence>
<evidence type="ECO:0000256" key="5">
    <source>
        <dbReference type="ARBA" id="ARBA00023027"/>
    </source>
</evidence>
<dbReference type="EMBL" id="VDLV01000026">
    <property type="protein sequence ID" value="MBA1379338.1"/>
    <property type="molecule type" value="Genomic_DNA"/>
</dbReference>
<dbReference type="RefSeq" id="WP_181288857.1">
    <property type="nucleotide sequence ID" value="NZ_VDLV01000026.1"/>
</dbReference>
<evidence type="ECO:0000259" key="8">
    <source>
        <dbReference type="Pfam" id="PF16363"/>
    </source>
</evidence>
<dbReference type="PANTHER" id="PTHR43000">
    <property type="entry name" value="DTDP-D-GLUCOSE 4,6-DEHYDRATASE-RELATED"/>
    <property type="match status" value="1"/>
</dbReference>
<dbReference type="AlphaFoldDB" id="A0A7V8RMP5"/>
<comment type="similarity">
    <text evidence="3 7">Belongs to the NAD(P)-dependent epimerase/dehydratase family. dTDP-glucose dehydratase subfamily.</text>
</comment>
<dbReference type="InterPro" id="IPR036291">
    <property type="entry name" value="NAD(P)-bd_dom_sf"/>
</dbReference>
<accession>A0A7V8RMP5</accession>
<evidence type="ECO:0000256" key="4">
    <source>
        <dbReference type="ARBA" id="ARBA00011990"/>
    </source>
</evidence>
<dbReference type="InterPro" id="IPR016040">
    <property type="entry name" value="NAD(P)-bd_dom"/>
</dbReference>